<name>A0ABT3GDT4_9BACT</name>
<keyword evidence="2" id="KW-0326">Glycosidase</keyword>
<organism evidence="2 3">
    <name type="scientific">Luteolibacter arcticus</name>
    <dbReference type="NCBI Taxonomy" id="1581411"/>
    <lineage>
        <taxon>Bacteria</taxon>
        <taxon>Pseudomonadati</taxon>
        <taxon>Verrucomicrobiota</taxon>
        <taxon>Verrucomicrobiia</taxon>
        <taxon>Verrucomicrobiales</taxon>
        <taxon>Verrucomicrobiaceae</taxon>
        <taxon>Luteolibacter</taxon>
    </lineage>
</organism>
<proteinExistence type="predicted"/>
<dbReference type="Pfam" id="PF09992">
    <property type="entry name" value="NAGPA"/>
    <property type="match status" value="1"/>
</dbReference>
<evidence type="ECO:0000259" key="1">
    <source>
        <dbReference type="Pfam" id="PF09992"/>
    </source>
</evidence>
<sequence>MTRWLIALSSFVLPVVAGPEKKVVDGVTYHILHAKTAEVRVIWKDDKGRQIETFPQANAYLTGIGETPDTIMNGGIYEPGGIPSGLLIQNTRELHAVNRRDGKGNFFLKPNGIFLIGDTGAAVIDTTEYPPAGVKVTHAVQSGPLLLRRGKVHPEFRAGSANRLHRNGIGVTRDGTVVLAMTDFRSPKYPNLHEFATLFASLGCEDALFLDGDISQMRSGEALAKESGPFGSFIAVLKETEKPAK</sequence>
<keyword evidence="2" id="KW-0378">Hydrolase</keyword>
<gene>
    <name evidence="2" type="ORF">OKA05_04375</name>
</gene>
<keyword evidence="3" id="KW-1185">Reference proteome</keyword>
<dbReference type="EMBL" id="JAPDDT010000001">
    <property type="protein sequence ID" value="MCW1921776.1"/>
    <property type="molecule type" value="Genomic_DNA"/>
</dbReference>
<dbReference type="Proteomes" id="UP001320876">
    <property type="component" value="Unassembled WGS sequence"/>
</dbReference>
<dbReference type="RefSeq" id="WP_264485885.1">
    <property type="nucleotide sequence ID" value="NZ_JAPDDT010000001.1"/>
</dbReference>
<protein>
    <submittedName>
        <fullName evidence="2">Phosphodiester glycosidase family protein</fullName>
    </submittedName>
</protein>
<accession>A0ABT3GDT4</accession>
<dbReference type="InterPro" id="IPR018711">
    <property type="entry name" value="NAGPA"/>
</dbReference>
<reference evidence="2 3" key="1">
    <citation type="submission" date="2022-10" db="EMBL/GenBank/DDBJ databases">
        <title>Luteolibacter arcticus strain CCTCC AB 2014275, whole genome shotgun sequencing project.</title>
        <authorList>
            <person name="Zhao G."/>
            <person name="Shen L."/>
        </authorList>
    </citation>
    <scope>NUCLEOTIDE SEQUENCE [LARGE SCALE GENOMIC DNA]</scope>
    <source>
        <strain evidence="2 3">CCTCC AB 2014275</strain>
    </source>
</reference>
<feature type="domain" description="Phosphodiester glycosidase" evidence="1">
    <location>
        <begin position="71"/>
        <end position="216"/>
    </location>
</feature>
<evidence type="ECO:0000313" key="3">
    <source>
        <dbReference type="Proteomes" id="UP001320876"/>
    </source>
</evidence>
<comment type="caution">
    <text evidence="2">The sequence shown here is derived from an EMBL/GenBank/DDBJ whole genome shotgun (WGS) entry which is preliminary data.</text>
</comment>
<dbReference type="GO" id="GO:0016798">
    <property type="term" value="F:hydrolase activity, acting on glycosyl bonds"/>
    <property type="evidence" value="ECO:0007669"/>
    <property type="project" value="UniProtKB-KW"/>
</dbReference>
<evidence type="ECO:0000313" key="2">
    <source>
        <dbReference type="EMBL" id="MCW1921776.1"/>
    </source>
</evidence>